<reference evidence="1" key="1">
    <citation type="journal article" date="2021" name="Proc. Natl. Acad. Sci. U.S.A.">
        <title>A Catalog of Tens of Thousands of Viruses from Human Metagenomes Reveals Hidden Associations with Chronic Diseases.</title>
        <authorList>
            <person name="Tisza M.J."/>
            <person name="Buck C.B."/>
        </authorList>
    </citation>
    <scope>NUCLEOTIDE SEQUENCE</scope>
    <source>
        <strain evidence="1">CtIty1</strain>
    </source>
</reference>
<organism evidence="1">
    <name type="scientific">Myoviridae sp. ctIty1</name>
    <dbReference type="NCBI Taxonomy" id="2827673"/>
    <lineage>
        <taxon>Viruses</taxon>
        <taxon>Duplodnaviria</taxon>
        <taxon>Heunggongvirae</taxon>
        <taxon>Uroviricota</taxon>
        <taxon>Caudoviricetes</taxon>
    </lineage>
</organism>
<dbReference type="EMBL" id="BK032823">
    <property type="protein sequence ID" value="DAF62453.1"/>
    <property type="molecule type" value="Genomic_DNA"/>
</dbReference>
<protein>
    <submittedName>
        <fullName evidence="1">Uncharacterized protein</fullName>
    </submittedName>
</protein>
<evidence type="ECO:0000313" key="1">
    <source>
        <dbReference type="EMBL" id="DAF62453.1"/>
    </source>
</evidence>
<accession>A0A8S5TGM7</accession>
<sequence length="188" mass="22142">MKQCYMLTSDEKSYIKQVLMNTLRLTSKRKEPFRYLSNIEIRETADFVCCKIIGERIVEEHAWLESPYGNRYRRKIPVTWFYAKDGDDFNKLAEELITYSAANYMVFEKFMENKKIDFDAAMPYSDHSTFVDWLCDQSIKNIAPNEEIKNNFKKVVDMISSIGIKSANSKLVMYNNIIEDFDIGKEND</sequence>
<name>A0A8S5TGM7_9CAUD</name>
<proteinExistence type="predicted"/>